<gene>
    <name evidence="2" type="ORF">D9N54_24785</name>
</gene>
<evidence type="ECO:0000256" key="1">
    <source>
        <dbReference type="SAM" id="SignalP"/>
    </source>
</evidence>
<sequence length="74" mass="8385">MLRVKIKSKRYVVNKNIIACAAFILNIFVSFQSSAAITLSGTRFIYDEGRNNISVEVSNANNETFGELVWIERL</sequence>
<dbReference type="EMBL" id="AACXJM010000094">
    <property type="protein sequence ID" value="EAN2043975.1"/>
    <property type="molecule type" value="Genomic_DNA"/>
</dbReference>
<keyword evidence="1" id="KW-0732">Signal</keyword>
<proteinExistence type="predicted"/>
<feature type="signal peptide" evidence="1">
    <location>
        <begin position="1"/>
        <end position="35"/>
    </location>
</feature>
<evidence type="ECO:0000313" key="2">
    <source>
        <dbReference type="EMBL" id="EAN2043975.1"/>
    </source>
</evidence>
<protein>
    <recommendedName>
        <fullName evidence="3">Fimbrial chaperone protein</fullName>
    </recommendedName>
</protein>
<dbReference type="SUPFAM" id="SSF49354">
    <property type="entry name" value="PapD-like"/>
    <property type="match status" value="1"/>
</dbReference>
<comment type="caution">
    <text evidence="2">The sequence shown here is derived from an EMBL/GenBank/DDBJ whole genome shotgun (WGS) entry which is preliminary data.</text>
</comment>
<dbReference type="AlphaFoldDB" id="A0A5T3EMJ7"/>
<evidence type="ECO:0008006" key="3">
    <source>
        <dbReference type="Google" id="ProtNLM"/>
    </source>
</evidence>
<accession>A0A5T3EMJ7</accession>
<reference evidence="2" key="1">
    <citation type="submission" date="2018-10" db="EMBL/GenBank/DDBJ databases">
        <authorList>
            <consortium name="PulseNet: The National Subtyping Network for Foodborne Disease Surveillance"/>
            <person name="Tarr C.L."/>
            <person name="Trees E."/>
            <person name="Katz L.S."/>
            <person name="Carleton-Romer H.A."/>
            <person name="Stroika S."/>
            <person name="Kucerova Z."/>
            <person name="Roache K.F."/>
            <person name="Sabol A.L."/>
            <person name="Besser J."/>
            <person name="Gerner-Smidt P."/>
        </authorList>
    </citation>
    <scope>NUCLEOTIDE SEQUENCE</scope>
    <source>
        <strain evidence="2">PNUSAS056738</strain>
    </source>
</reference>
<feature type="chain" id="PRO_5026174346" description="Fimbrial chaperone protein" evidence="1">
    <location>
        <begin position="36"/>
        <end position="74"/>
    </location>
</feature>
<organism evidence="2">
    <name type="scientific">Salmonella enterica</name>
    <name type="common">Salmonella choleraesuis</name>
    <dbReference type="NCBI Taxonomy" id="28901"/>
    <lineage>
        <taxon>Bacteria</taxon>
        <taxon>Pseudomonadati</taxon>
        <taxon>Pseudomonadota</taxon>
        <taxon>Gammaproteobacteria</taxon>
        <taxon>Enterobacterales</taxon>
        <taxon>Enterobacteriaceae</taxon>
        <taxon>Salmonella</taxon>
    </lineage>
</organism>
<name>A0A5T3EMJ7_SALER</name>
<dbReference type="InterPro" id="IPR008962">
    <property type="entry name" value="PapD-like_sf"/>
</dbReference>